<sequence>MAKQGGGKGGEDKNPTKSLGGSKESVMYEGLTGPRRLPWLRKR</sequence>
<proteinExistence type="predicted"/>
<name>A0A0L0NXH9_CANAR</name>
<evidence type="ECO:0000313" key="3">
    <source>
        <dbReference type="Proteomes" id="UP000037122"/>
    </source>
</evidence>
<organism evidence="2 3">
    <name type="scientific">Candidozyma auris</name>
    <name type="common">Yeast</name>
    <name type="synonym">Candida auris</name>
    <dbReference type="NCBI Taxonomy" id="498019"/>
    <lineage>
        <taxon>Eukaryota</taxon>
        <taxon>Fungi</taxon>
        <taxon>Dikarya</taxon>
        <taxon>Ascomycota</taxon>
        <taxon>Saccharomycotina</taxon>
        <taxon>Pichiomycetes</taxon>
        <taxon>Metschnikowiaceae</taxon>
        <taxon>Candidozyma</taxon>
    </lineage>
</organism>
<gene>
    <name evidence="2" type="ORF">QG37_04256</name>
</gene>
<protein>
    <submittedName>
        <fullName evidence="2">Uncharacterized protein</fullName>
    </submittedName>
</protein>
<feature type="region of interest" description="Disordered" evidence="1">
    <location>
        <begin position="1"/>
        <end position="43"/>
    </location>
</feature>
<evidence type="ECO:0000313" key="2">
    <source>
        <dbReference type="EMBL" id="KND98912.1"/>
    </source>
</evidence>
<reference evidence="3" key="1">
    <citation type="journal article" date="2015" name="BMC Genomics">
        <title>Draft genome of a commonly misdiagnosed multidrug resistant pathogen Candida auris.</title>
        <authorList>
            <person name="Chatterjee S."/>
            <person name="Alampalli S.V."/>
            <person name="Nageshan R.K."/>
            <person name="Chettiar S.T."/>
            <person name="Joshi S."/>
            <person name="Tatu U.S."/>
        </authorList>
    </citation>
    <scope>NUCLEOTIDE SEQUENCE [LARGE SCALE GENOMIC DNA]</scope>
    <source>
        <strain evidence="3">6684</strain>
    </source>
</reference>
<dbReference type="AlphaFoldDB" id="A0A0L0NXH9"/>
<accession>A0A0L0NXH9</accession>
<comment type="caution">
    <text evidence="2">The sequence shown here is derived from an EMBL/GenBank/DDBJ whole genome shotgun (WGS) entry which is preliminary data.</text>
</comment>
<dbReference type="EMBL" id="LGST01000029">
    <property type="protein sequence ID" value="KND98912.1"/>
    <property type="molecule type" value="Genomic_DNA"/>
</dbReference>
<dbReference type="Proteomes" id="UP000037122">
    <property type="component" value="Unassembled WGS sequence"/>
</dbReference>
<evidence type="ECO:0000256" key="1">
    <source>
        <dbReference type="SAM" id="MobiDB-lite"/>
    </source>
</evidence>